<dbReference type="InterPro" id="IPR001119">
    <property type="entry name" value="SLH_dom"/>
</dbReference>
<sequence length="1126" mass="118844">MSNTSYPFKENSNVMNVQGGEKKVMKKILTVALSTAMAFSMFASVAFGDTAVTPQQKFDALAAKGIFNGYPDGSAHLEKEMTRAEFAKVITKLLGLKEVTGTLSYKDKGYDAKNWAVPYIEAVTAAGIMQGQDSVKKIFNYNGKVTIQEMATVLTRALKLEVPANPDNNAADWAKGYVQAAIDKGLISKDANFKANASRSQLVEAAYAIDQANSITFTYKVVDPSNVEFTLSTGEVVKVKLDKPLEANKETEVKFKDAAGNEYTAKVTYVVTTATKVDSVSATNLKEVVVKFDGTVNKNSAETLASYTIEDDSDALQNIKSAQLQSDNKTVVLTLTTNLQNQENYKLTVKNVKGTDTTKTVSATDVAFKPVDSELPTVTSVEGLGNKAIKITFSEPVQSTSTVAGTFKLDDSVVSGVISGSGTRTLIVELFSPLSTAEHTLTINNNIKDFANYNLITTNQKFTVVEDKTAPTIAEVRDVTLEGATVVFSEDVKELQAKTASNYYWMNGTTKHAAASVEAVDGRTYKLTFTGSHKLPAVATDLFVTNVVDYSGNVVADNTKVTVNPVIDQTRPEVVSEIFNDSNELKLTFNKAIDLSTFKTSNVVLKDADGKVVTGVGYTVVEGSSGSSKTLTLKFSKALDAGTYTIEVSGLRDTTTLQNTLLPYTTTLVAKDQAAPKVVNVNGSGNVYYVTFDRAMDISSSASVLEPENYYLTYTQNGNTRTGKLPAGTNIVPVNGNKGVIITLPTSVTNVSEITIQGVKSASGVYLNGYAQKFGAGDITTDFKAASAYATAKDTVYLKLNQPVSDVVNFNGVKVDGNQVTNAVVDSTDSTLLKLTLGTKLLSTDVAGISVVVPAGAIKNLAGASNTAITENVLDAIAPQVVKNTAGDLWIGTGGSVENTAKTVTINFQEAVTVKNAAKLVDNVKVVKENGLGLEYGKDFTVSNTADLTKAAGTAQIVLDLSNADYSGKVFVVFENGNGNVVDASASNADKTAKTDLAAEGFDTHEATGSIIVDTNADTTAPTLSGYDLAPNATDVETITINVSEALNLADNADVDGFTVTTNDGTTDVAVTPASVKYDKDSNKIVITAAKDGDFNATSKVAYAATGNVADAAGNKAAAVAATAVK</sequence>
<dbReference type="Pfam" id="PF13205">
    <property type="entry name" value="Big_5"/>
    <property type="match status" value="2"/>
</dbReference>
<gene>
    <name evidence="3" type="ORF">J21TS7_54520</name>
</gene>
<dbReference type="Gene3D" id="2.60.40.1220">
    <property type="match status" value="4"/>
</dbReference>
<dbReference type="Proteomes" id="UP000676601">
    <property type="component" value="Unassembled WGS sequence"/>
</dbReference>
<keyword evidence="1" id="KW-0732">Signal</keyword>
<dbReference type="RefSeq" id="WP_212985568.1">
    <property type="nucleotide sequence ID" value="NZ_BORU01000004.1"/>
</dbReference>
<dbReference type="InterPro" id="IPR014755">
    <property type="entry name" value="Cu-Rt/internalin_Ig-like"/>
</dbReference>
<protein>
    <recommendedName>
        <fullName evidence="2">SLH domain-containing protein</fullName>
    </recommendedName>
</protein>
<evidence type="ECO:0000313" key="3">
    <source>
        <dbReference type="EMBL" id="GIO57134.1"/>
    </source>
</evidence>
<accession>A0ABQ4LKV0</accession>
<reference evidence="3 4" key="1">
    <citation type="submission" date="2021-03" db="EMBL/GenBank/DDBJ databases">
        <title>Antimicrobial resistance genes in bacteria isolated from Japanese honey, and their potential for conferring macrolide and lincosamide resistance in the American foulbrood pathogen Paenibacillus larvae.</title>
        <authorList>
            <person name="Okamoto M."/>
            <person name="Kumagai M."/>
            <person name="Kanamori H."/>
            <person name="Takamatsu D."/>
        </authorList>
    </citation>
    <scope>NUCLEOTIDE SEQUENCE [LARGE SCALE GENOMIC DNA]</scope>
    <source>
        <strain evidence="3 4">J21TS7</strain>
    </source>
</reference>
<evidence type="ECO:0000259" key="2">
    <source>
        <dbReference type="PROSITE" id="PS51272"/>
    </source>
</evidence>
<comment type="caution">
    <text evidence="3">The sequence shown here is derived from an EMBL/GenBank/DDBJ whole genome shotgun (WGS) entry which is preliminary data.</text>
</comment>
<feature type="domain" description="SLH" evidence="2">
    <location>
        <begin position="38"/>
        <end position="101"/>
    </location>
</feature>
<dbReference type="PROSITE" id="PS51272">
    <property type="entry name" value="SLH"/>
    <property type="match status" value="2"/>
</dbReference>
<dbReference type="InterPro" id="IPR032812">
    <property type="entry name" value="SbsA_Ig"/>
</dbReference>
<dbReference type="Pfam" id="PF00395">
    <property type="entry name" value="SLH"/>
    <property type="match status" value="1"/>
</dbReference>
<organism evidence="3 4">
    <name type="scientific">Paenibacillus cineris</name>
    <dbReference type="NCBI Taxonomy" id="237530"/>
    <lineage>
        <taxon>Bacteria</taxon>
        <taxon>Bacillati</taxon>
        <taxon>Bacillota</taxon>
        <taxon>Bacilli</taxon>
        <taxon>Bacillales</taxon>
        <taxon>Paenibacillaceae</taxon>
        <taxon>Paenibacillus</taxon>
    </lineage>
</organism>
<evidence type="ECO:0000256" key="1">
    <source>
        <dbReference type="ARBA" id="ARBA00022729"/>
    </source>
</evidence>
<proteinExistence type="predicted"/>
<evidence type="ECO:0000313" key="4">
    <source>
        <dbReference type="Proteomes" id="UP000676601"/>
    </source>
</evidence>
<keyword evidence="4" id="KW-1185">Reference proteome</keyword>
<feature type="domain" description="SLH" evidence="2">
    <location>
        <begin position="103"/>
        <end position="168"/>
    </location>
</feature>
<name>A0ABQ4LKV0_9BACL</name>
<dbReference type="EMBL" id="BORU01000004">
    <property type="protein sequence ID" value="GIO57134.1"/>
    <property type="molecule type" value="Genomic_DNA"/>
</dbReference>